<reference evidence="5" key="2">
    <citation type="submission" date="2020-09" db="EMBL/GenBank/DDBJ databases">
        <authorList>
            <person name="Sun Q."/>
            <person name="Sedlacek I."/>
        </authorList>
    </citation>
    <scope>NUCLEOTIDE SEQUENCE</scope>
    <source>
        <strain evidence="5">CCM 7664</strain>
    </source>
</reference>
<dbReference type="Gene3D" id="2.40.30.170">
    <property type="match status" value="1"/>
</dbReference>
<evidence type="ECO:0000256" key="2">
    <source>
        <dbReference type="SAM" id="Coils"/>
    </source>
</evidence>
<dbReference type="EMBL" id="BMDP01000003">
    <property type="protein sequence ID" value="GGI55225.1"/>
    <property type="molecule type" value="Genomic_DNA"/>
</dbReference>
<sequence>MNPFMKRVNKKTAIIGIGALLILAVALTLLFRSAGHDKQEEAPRPALTVTTAMPTQESLPIRLHANGTVFAWQEAIIGSESNGLQLTEVRVNVGDKVRRGQVLATFSTATTQADVLQARAALLEAEANAADARNNAERARTLQSTGALSTQQINQYLTTDQTAKAKAEAAKAILQAQEVRLAQTRVLAPDDGVISARSATVGAVVGAGTELFRMIRQGRLEWRAEVTSEELGKLAPGAMATITAANGTETTGKVRMIAPTVDTQNRVALVYVDLLQPETKAAPPVRAGMFASGYFALGTSNAITVPQQCVVVRDGFSYVFALNADHRVTQLKIQPGRRLGDRIEVVSGIAPDALLVASGAGFLNDGDFVNVVQDAPASAVATASATVSAAPAQERK</sequence>
<dbReference type="InterPro" id="IPR058647">
    <property type="entry name" value="BSH_CzcB-like"/>
</dbReference>
<feature type="domain" description="CzcB-like barrel-sandwich hybrid" evidence="4">
    <location>
        <begin position="86"/>
        <end position="213"/>
    </location>
</feature>
<dbReference type="Gene3D" id="1.10.287.470">
    <property type="entry name" value="Helix hairpin bin"/>
    <property type="match status" value="1"/>
</dbReference>
<accession>A0A8J3AXM7</accession>
<dbReference type="InterPro" id="IPR006143">
    <property type="entry name" value="RND_pump_MFP"/>
</dbReference>
<dbReference type="Gene3D" id="2.40.50.100">
    <property type="match status" value="1"/>
</dbReference>
<dbReference type="Gene3D" id="2.40.420.20">
    <property type="match status" value="1"/>
</dbReference>
<evidence type="ECO:0000313" key="6">
    <source>
        <dbReference type="Proteomes" id="UP000627205"/>
    </source>
</evidence>
<dbReference type="PANTHER" id="PTHR30469">
    <property type="entry name" value="MULTIDRUG RESISTANCE PROTEIN MDTA"/>
    <property type="match status" value="1"/>
</dbReference>
<dbReference type="GO" id="GO:1990281">
    <property type="term" value="C:efflux pump complex"/>
    <property type="evidence" value="ECO:0007669"/>
    <property type="project" value="TreeGrafter"/>
</dbReference>
<keyword evidence="2" id="KW-0175">Coiled coil</keyword>
<evidence type="ECO:0000259" key="4">
    <source>
        <dbReference type="Pfam" id="PF25973"/>
    </source>
</evidence>
<reference evidence="5" key="1">
    <citation type="journal article" date="2014" name="Int. J. Syst. Evol. Microbiol.">
        <title>Complete genome sequence of Corynebacterium casei LMG S-19264T (=DSM 44701T), isolated from a smear-ripened cheese.</title>
        <authorList>
            <consortium name="US DOE Joint Genome Institute (JGI-PGF)"/>
            <person name="Walter F."/>
            <person name="Albersmeier A."/>
            <person name="Kalinowski J."/>
            <person name="Ruckert C."/>
        </authorList>
    </citation>
    <scope>NUCLEOTIDE SEQUENCE</scope>
    <source>
        <strain evidence="5">CCM 7664</strain>
    </source>
</reference>
<gene>
    <name evidence="5" type="ORF">GCM10011430_23990</name>
</gene>
<dbReference type="Pfam" id="PF25973">
    <property type="entry name" value="BSH_CzcB"/>
    <property type="match status" value="1"/>
</dbReference>
<dbReference type="GO" id="GO:0015562">
    <property type="term" value="F:efflux transmembrane transporter activity"/>
    <property type="evidence" value="ECO:0007669"/>
    <property type="project" value="TreeGrafter"/>
</dbReference>
<feature type="domain" description="Multidrug resistance protein MdtA-like C-terminal permuted SH3" evidence="3">
    <location>
        <begin position="301"/>
        <end position="360"/>
    </location>
</feature>
<feature type="coiled-coil region" evidence="2">
    <location>
        <begin position="113"/>
        <end position="142"/>
    </location>
</feature>
<protein>
    <submittedName>
        <fullName evidence="5">Hemolysin secretion protein D</fullName>
    </submittedName>
</protein>
<evidence type="ECO:0000259" key="3">
    <source>
        <dbReference type="Pfam" id="PF25967"/>
    </source>
</evidence>
<organism evidence="5 6">
    <name type="scientific">Oxalicibacterium solurbis</name>
    <dbReference type="NCBI Taxonomy" id="69280"/>
    <lineage>
        <taxon>Bacteria</taxon>
        <taxon>Pseudomonadati</taxon>
        <taxon>Pseudomonadota</taxon>
        <taxon>Betaproteobacteria</taxon>
        <taxon>Burkholderiales</taxon>
        <taxon>Oxalobacteraceae</taxon>
        <taxon>Oxalicibacterium</taxon>
    </lineage>
</organism>
<comment type="similarity">
    <text evidence="1">Belongs to the membrane fusion protein (MFP) (TC 8.A.1) family.</text>
</comment>
<dbReference type="SUPFAM" id="SSF111369">
    <property type="entry name" value="HlyD-like secretion proteins"/>
    <property type="match status" value="1"/>
</dbReference>
<comment type="caution">
    <text evidence="5">The sequence shown here is derived from an EMBL/GenBank/DDBJ whole genome shotgun (WGS) entry which is preliminary data.</text>
</comment>
<name>A0A8J3AXM7_9BURK</name>
<dbReference type="NCBIfam" id="TIGR01730">
    <property type="entry name" value="RND_mfp"/>
    <property type="match status" value="1"/>
</dbReference>
<dbReference type="Pfam" id="PF25967">
    <property type="entry name" value="RND-MFP_C"/>
    <property type="match status" value="1"/>
</dbReference>
<dbReference type="PANTHER" id="PTHR30469:SF15">
    <property type="entry name" value="HLYD FAMILY OF SECRETION PROTEINS"/>
    <property type="match status" value="1"/>
</dbReference>
<proteinExistence type="inferred from homology"/>
<dbReference type="Proteomes" id="UP000627205">
    <property type="component" value="Unassembled WGS sequence"/>
</dbReference>
<evidence type="ECO:0000256" key="1">
    <source>
        <dbReference type="ARBA" id="ARBA00009477"/>
    </source>
</evidence>
<evidence type="ECO:0000313" key="5">
    <source>
        <dbReference type="EMBL" id="GGI55225.1"/>
    </source>
</evidence>
<dbReference type="AlphaFoldDB" id="A0A8J3AXM7"/>
<dbReference type="InterPro" id="IPR058627">
    <property type="entry name" value="MdtA-like_C"/>
</dbReference>
<keyword evidence="6" id="KW-1185">Reference proteome</keyword>